<sequence length="339" mass="34896">MVRSLVLLAAPLLLASCDGGEPQDAPAPAAAIGERLTIRSTPIAATKPLAAEIATRDQAEALARIPGTLVELTVREGDLVRQGQRIGRIIDTRIGYETRALGAQAAAASAQAEAARAELTRIEYLYNRGVYAKARLDQARATARSAEAQVRAARDQQSASAALAGQGTILAPATGRVLRADIPRGSVVAPGMSIATITSGPPLLRLDIPQSLARALKLGTRVTVEDASELGGKTGTVVQLYPAVSGGRVRADVALAGLTTDLVGRRVGVRVALGSRSGIAVPQRFVTTRFGTDYVLLLGKDGRTSLVPVQTAPIPGSDSVEILSGVAPGDVVAAGKSGR</sequence>
<dbReference type="OrthoDB" id="7914255at2"/>
<dbReference type="NCBIfam" id="TIGR01730">
    <property type="entry name" value="RND_mfp"/>
    <property type="match status" value="1"/>
</dbReference>
<dbReference type="Gene3D" id="1.10.287.470">
    <property type="entry name" value="Helix hairpin bin"/>
    <property type="match status" value="1"/>
</dbReference>
<accession>A0A518RIL2</accession>
<dbReference type="Proteomes" id="UP000318055">
    <property type="component" value="Chromosome"/>
</dbReference>
<proteinExistence type="inferred from homology"/>
<name>A0A518RIL2_9SPHN</name>
<dbReference type="GO" id="GO:0015562">
    <property type="term" value="F:efflux transmembrane transporter activity"/>
    <property type="evidence" value="ECO:0007669"/>
    <property type="project" value="TreeGrafter"/>
</dbReference>
<dbReference type="GO" id="GO:1990281">
    <property type="term" value="C:efflux pump complex"/>
    <property type="evidence" value="ECO:0007669"/>
    <property type="project" value="TreeGrafter"/>
</dbReference>
<dbReference type="InterPro" id="IPR006143">
    <property type="entry name" value="RND_pump_MFP"/>
</dbReference>
<organism evidence="2 3">
    <name type="scientific">Sphingomonas suaedae</name>
    <dbReference type="NCBI Taxonomy" id="2599297"/>
    <lineage>
        <taxon>Bacteria</taxon>
        <taxon>Pseudomonadati</taxon>
        <taxon>Pseudomonadota</taxon>
        <taxon>Alphaproteobacteria</taxon>
        <taxon>Sphingomonadales</taxon>
        <taxon>Sphingomonadaceae</taxon>
        <taxon>Sphingomonas</taxon>
    </lineage>
</organism>
<dbReference type="Gene3D" id="2.40.50.100">
    <property type="match status" value="1"/>
</dbReference>
<dbReference type="Gene3D" id="2.40.30.170">
    <property type="match status" value="1"/>
</dbReference>
<dbReference type="PANTHER" id="PTHR30469">
    <property type="entry name" value="MULTIDRUG RESISTANCE PROTEIN MDTA"/>
    <property type="match status" value="1"/>
</dbReference>
<dbReference type="AlphaFoldDB" id="A0A518RIL2"/>
<gene>
    <name evidence="2" type="ORF">FPZ54_15670</name>
</gene>
<dbReference type="SUPFAM" id="SSF111369">
    <property type="entry name" value="HlyD-like secretion proteins"/>
    <property type="match status" value="1"/>
</dbReference>
<dbReference type="PANTHER" id="PTHR30469:SF15">
    <property type="entry name" value="HLYD FAMILY OF SECRETION PROTEINS"/>
    <property type="match status" value="1"/>
</dbReference>
<dbReference type="KEGG" id="ssua:FPZ54_15670"/>
<reference evidence="2 3" key="1">
    <citation type="submission" date="2019-07" db="EMBL/GenBank/DDBJ databases">
        <title>Sphingomonas alkalisoli sp. nov., isolated from rhizosphere soil of Suaedae salsa.</title>
        <authorList>
            <person name="Zhang H."/>
            <person name="Xu L."/>
            <person name="Zhang J.-X."/>
            <person name="Sun J.-Q."/>
        </authorList>
    </citation>
    <scope>NUCLEOTIDE SEQUENCE [LARGE SCALE GENOMIC DNA]</scope>
    <source>
        <strain evidence="2 3">XS-10</strain>
    </source>
</reference>
<comment type="similarity">
    <text evidence="1">Belongs to the membrane fusion protein (MFP) (TC 8.A.1) family.</text>
</comment>
<keyword evidence="3" id="KW-1185">Reference proteome</keyword>
<protein>
    <submittedName>
        <fullName evidence="2">Efflux RND transporter periplasmic adaptor subunit</fullName>
    </submittedName>
</protein>
<dbReference type="RefSeq" id="WP_145848721.1">
    <property type="nucleotide sequence ID" value="NZ_CP042239.1"/>
</dbReference>
<evidence type="ECO:0000256" key="1">
    <source>
        <dbReference type="ARBA" id="ARBA00009477"/>
    </source>
</evidence>
<dbReference type="Gene3D" id="2.40.420.20">
    <property type="match status" value="1"/>
</dbReference>
<evidence type="ECO:0000313" key="3">
    <source>
        <dbReference type="Proteomes" id="UP000318055"/>
    </source>
</evidence>
<evidence type="ECO:0000313" key="2">
    <source>
        <dbReference type="EMBL" id="QDX27298.1"/>
    </source>
</evidence>
<dbReference type="EMBL" id="CP042239">
    <property type="protein sequence ID" value="QDX27298.1"/>
    <property type="molecule type" value="Genomic_DNA"/>
</dbReference>
<dbReference type="PROSITE" id="PS51257">
    <property type="entry name" value="PROKAR_LIPOPROTEIN"/>
    <property type="match status" value="1"/>
</dbReference>